<proteinExistence type="predicted"/>
<protein>
    <submittedName>
        <fullName evidence="2">Uncharacterized protein</fullName>
    </submittedName>
</protein>
<dbReference type="RefSeq" id="WP_007094273.1">
    <property type="nucleotide sequence ID" value="NZ_CP142125.1"/>
</dbReference>
<evidence type="ECO:0000256" key="1">
    <source>
        <dbReference type="SAM" id="Phobius"/>
    </source>
</evidence>
<name>A9DZ09_9FLAO</name>
<accession>A9DZ09</accession>
<reference evidence="2 3" key="1">
    <citation type="journal article" date="2011" name="J. Bacteriol.">
        <title>Genome sequence of the algicidal bacterium Kordia algicida OT-1.</title>
        <authorList>
            <person name="Lee H.S."/>
            <person name="Kang S.G."/>
            <person name="Kwon K.K."/>
            <person name="Lee J.H."/>
            <person name="Kim S.J."/>
        </authorList>
    </citation>
    <scope>NUCLEOTIDE SEQUENCE [LARGE SCALE GENOMIC DNA]</scope>
    <source>
        <strain evidence="2 3">OT-1</strain>
    </source>
</reference>
<dbReference type="eggNOG" id="ENOG5032Y75">
    <property type="taxonomic scope" value="Bacteria"/>
</dbReference>
<dbReference type="Pfam" id="PF19589">
    <property type="entry name" value="DUF6095"/>
    <property type="match status" value="1"/>
</dbReference>
<evidence type="ECO:0000313" key="2">
    <source>
        <dbReference type="EMBL" id="EDP96205.1"/>
    </source>
</evidence>
<dbReference type="EMBL" id="ABIB01000005">
    <property type="protein sequence ID" value="EDP96205.1"/>
    <property type="molecule type" value="Genomic_DNA"/>
</dbReference>
<keyword evidence="3" id="KW-1185">Reference proteome</keyword>
<dbReference type="HOGENOM" id="CLU_195969_0_0_10"/>
<dbReference type="STRING" id="391587.KAOT1_08548"/>
<comment type="caution">
    <text evidence="2">The sequence shown here is derived from an EMBL/GenBank/DDBJ whole genome shotgun (WGS) entry which is preliminary data.</text>
</comment>
<dbReference type="Proteomes" id="UP000002945">
    <property type="component" value="Unassembled WGS sequence"/>
</dbReference>
<gene>
    <name evidence="2" type="ORF">KAOT1_08548</name>
</gene>
<keyword evidence="1" id="KW-1133">Transmembrane helix</keyword>
<evidence type="ECO:0000313" key="3">
    <source>
        <dbReference type="Proteomes" id="UP000002945"/>
    </source>
</evidence>
<feature type="transmembrane region" description="Helical" evidence="1">
    <location>
        <begin position="16"/>
        <end position="35"/>
    </location>
</feature>
<feature type="transmembrane region" description="Helical" evidence="1">
    <location>
        <begin position="41"/>
        <end position="62"/>
    </location>
</feature>
<sequence length="73" mass="7947">MTKRTNKELLGKGLKLMAGSLVCMFLGPITIHSAFKNQDKPLYIPVLIVGLAIAVGAIILAFKGMRKIMNSIF</sequence>
<keyword evidence="1" id="KW-0472">Membrane</keyword>
<dbReference type="OrthoDB" id="1447634at2"/>
<dbReference type="InterPro" id="IPR046077">
    <property type="entry name" value="DUF6095"/>
</dbReference>
<organism evidence="2 3">
    <name type="scientific">Kordia algicida OT-1</name>
    <dbReference type="NCBI Taxonomy" id="391587"/>
    <lineage>
        <taxon>Bacteria</taxon>
        <taxon>Pseudomonadati</taxon>
        <taxon>Bacteroidota</taxon>
        <taxon>Flavobacteriia</taxon>
        <taxon>Flavobacteriales</taxon>
        <taxon>Flavobacteriaceae</taxon>
        <taxon>Kordia</taxon>
    </lineage>
</organism>
<keyword evidence="1" id="KW-0812">Transmembrane</keyword>
<dbReference type="AlphaFoldDB" id="A9DZ09"/>